<keyword evidence="1" id="KW-0472">Membrane</keyword>
<reference evidence="3 4" key="1">
    <citation type="submission" date="2016-10" db="EMBL/GenBank/DDBJ databases">
        <authorList>
            <person name="de Groot N.N."/>
        </authorList>
    </citation>
    <scope>NUCLEOTIDE SEQUENCE [LARGE SCALE GENOMIC DNA]</scope>
    <source>
        <strain evidence="3 4">CGMCC 4.6858</strain>
    </source>
</reference>
<feature type="transmembrane region" description="Helical" evidence="1">
    <location>
        <begin position="38"/>
        <end position="56"/>
    </location>
</feature>
<keyword evidence="2" id="KW-0732">Signal</keyword>
<dbReference type="Proteomes" id="UP000199034">
    <property type="component" value="Unassembled WGS sequence"/>
</dbReference>
<accession>A0A1G6TZR0</accession>
<feature type="signal peptide" evidence="2">
    <location>
        <begin position="1"/>
        <end position="21"/>
    </location>
</feature>
<keyword evidence="1" id="KW-1133">Transmembrane helix</keyword>
<keyword evidence="4" id="KW-1185">Reference proteome</keyword>
<keyword evidence="1" id="KW-0812">Transmembrane</keyword>
<evidence type="ECO:0000256" key="2">
    <source>
        <dbReference type="SAM" id="SignalP"/>
    </source>
</evidence>
<evidence type="ECO:0000256" key="1">
    <source>
        <dbReference type="SAM" id="Phobius"/>
    </source>
</evidence>
<protein>
    <submittedName>
        <fullName evidence="3">Uncharacterized protein</fullName>
    </submittedName>
</protein>
<evidence type="ECO:0000313" key="4">
    <source>
        <dbReference type="Proteomes" id="UP000199034"/>
    </source>
</evidence>
<dbReference type="STRING" id="1045774.SAMN05421872_107259"/>
<feature type="chain" id="PRO_5039054674" evidence="2">
    <location>
        <begin position="22"/>
        <end position="89"/>
    </location>
</feature>
<proteinExistence type="predicted"/>
<dbReference type="AlphaFoldDB" id="A0A1G6TZR0"/>
<organism evidence="3 4">
    <name type="scientific">Nocardioides lianchengensis</name>
    <dbReference type="NCBI Taxonomy" id="1045774"/>
    <lineage>
        <taxon>Bacteria</taxon>
        <taxon>Bacillati</taxon>
        <taxon>Actinomycetota</taxon>
        <taxon>Actinomycetes</taxon>
        <taxon>Propionibacteriales</taxon>
        <taxon>Nocardioidaceae</taxon>
        <taxon>Nocardioides</taxon>
    </lineage>
</organism>
<sequence>MRMLSAPVLLGAVLASSPALYQGLVTRTVPLEEAGGRFAVALVLAWVAISAVAMMVGEPPKPVVATDEEGDADVTAIGDAVPGEAPQAA</sequence>
<name>A0A1G6TZR0_9ACTN</name>
<dbReference type="RefSeq" id="WP_139175540.1">
    <property type="nucleotide sequence ID" value="NZ_FMZM01000007.1"/>
</dbReference>
<gene>
    <name evidence="3" type="ORF">SAMN05421872_107259</name>
</gene>
<evidence type="ECO:0000313" key="3">
    <source>
        <dbReference type="EMBL" id="SDD34652.1"/>
    </source>
</evidence>
<dbReference type="EMBL" id="FMZM01000007">
    <property type="protein sequence ID" value="SDD34652.1"/>
    <property type="molecule type" value="Genomic_DNA"/>
</dbReference>